<sequence length="80" mass="9218">MAVKYLTPEIKQQALELYKAHFTSLETASLLGFSYVTIRTIFRGFEDRGVEKYDRFSLMTDELAREGIYGDAEKQAACQR</sequence>
<evidence type="ECO:0000313" key="1">
    <source>
        <dbReference type="EMBL" id="QJA71711.1"/>
    </source>
</evidence>
<proteinExistence type="predicted"/>
<dbReference type="AlphaFoldDB" id="A0A6M3JRE9"/>
<gene>
    <name evidence="1" type="ORF">MM415A03092_0011</name>
</gene>
<protein>
    <submittedName>
        <fullName evidence="1">Uncharacterized protein</fullName>
    </submittedName>
</protein>
<accession>A0A6M3JRE9</accession>
<organism evidence="1">
    <name type="scientific">viral metagenome</name>
    <dbReference type="NCBI Taxonomy" id="1070528"/>
    <lineage>
        <taxon>unclassified sequences</taxon>
        <taxon>metagenomes</taxon>
        <taxon>organismal metagenomes</taxon>
    </lineage>
</organism>
<name>A0A6M3JRE9_9ZZZZ</name>
<dbReference type="EMBL" id="MT141893">
    <property type="protein sequence ID" value="QJA71711.1"/>
    <property type="molecule type" value="Genomic_DNA"/>
</dbReference>
<reference evidence="1" key="1">
    <citation type="submission" date="2020-03" db="EMBL/GenBank/DDBJ databases">
        <title>The deep terrestrial virosphere.</title>
        <authorList>
            <person name="Holmfeldt K."/>
            <person name="Nilsson E."/>
            <person name="Simone D."/>
            <person name="Lopez-Fernandez M."/>
            <person name="Wu X."/>
            <person name="de Brujin I."/>
            <person name="Lundin D."/>
            <person name="Andersson A."/>
            <person name="Bertilsson S."/>
            <person name="Dopson M."/>
        </authorList>
    </citation>
    <scope>NUCLEOTIDE SEQUENCE</scope>
    <source>
        <strain evidence="1">MM415A03092</strain>
    </source>
</reference>